<dbReference type="PIRSF" id="PIRSF012641">
    <property type="entry name" value="UCP012641"/>
    <property type="match status" value="1"/>
</dbReference>
<evidence type="ECO:0000313" key="2">
    <source>
        <dbReference type="EMBL" id="SDM69648.1"/>
    </source>
</evidence>
<dbReference type="AlphaFoldDB" id="A0A1G9VBN5"/>
<dbReference type="STRING" id="192904.SAMN04488514_11324"/>
<dbReference type="RefSeq" id="WP_089893596.1">
    <property type="nucleotide sequence ID" value="NZ_FNGV01000013.1"/>
</dbReference>
<dbReference type="Gene3D" id="3.40.390.70">
    <property type="match status" value="1"/>
</dbReference>
<dbReference type="OrthoDB" id="256753at2"/>
<organism evidence="2 3">
    <name type="scientific">Kriegella aquimaris</name>
    <dbReference type="NCBI Taxonomy" id="192904"/>
    <lineage>
        <taxon>Bacteria</taxon>
        <taxon>Pseudomonadati</taxon>
        <taxon>Bacteroidota</taxon>
        <taxon>Flavobacteriia</taxon>
        <taxon>Flavobacteriales</taxon>
        <taxon>Flavobacteriaceae</taxon>
        <taxon>Kriegella</taxon>
    </lineage>
</organism>
<reference evidence="2 3" key="1">
    <citation type="submission" date="2016-10" db="EMBL/GenBank/DDBJ databases">
        <authorList>
            <person name="de Groot N.N."/>
        </authorList>
    </citation>
    <scope>NUCLEOTIDE SEQUENCE [LARGE SCALE GENOMIC DNA]</scope>
    <source>
        <strain evidence="2 3">DSM 19886</strain>
    </source>
</reference>
<evidence type="ECO:0000259" key="1">
    <source>
        <dbReference type="Pfam" id="PF10005"/>
    </source>
</evidence>
<name>A0A1G9VBN5_9FLAO</name>
<gene>
    <name evidence="2" type="ORF">SAMN04488514_11324</name>
</gene>
<dbReference type="EMBL" id="FNGV01000013">
    <property type="protein sequence ID" value="SDM69648.1"/>
    <property type="molecule type" value="Genomic_DNA"/>
</dbReference>
<dbReference type="Proteomes" id="UP000199440">
    <property type="component" value="Unassembled WGS sequence"/>
</dbReference>
<proteinExistence type="predicted"/>
<dbReference type="InterPro" id="IPR011201">
    <property type="entry name" value="Zinc-ribbon_6_bact"/>
</dbReference>
<protein>
    <recommendedName>
        <fullName evidence="1">Zinc-ribbon domain-containing protein</fullName>
    </recommendedName>
</protein>
<feature type="domain" description="Zinc-ribbon" evidence="1">
    <location>
        <begin position="4"/>
        <end position="81"/>
    </location>
</feature>
<dbReference type="Pfam" id="PF15887">
    <property type="entry name" value="Peptidase_Mx"/>
    <property type="match status" value="1"/>
</dbReference>
<keyword evidence="3" id="KW-1185">Reference proteome</keyword>
<dbReference type="Pfam" id="PF10005">
    <property type="entry name" value="Zn_ribbon_DZR_6"/>
    <property type="match status" value="1"/>
</dbReference>
<sequence>MKIFDCPNCSSPLFFENTKCVSCGSSLGFDPDELLFKSVSDDWSGYCKNHELGLCNWLISAGSKNTFCPACALNRKVPNASDGENFEKWKPLETAKHRLVYQLLKLGLPLVPKSEADEGLAFDFLGSDNDDNKMTGHANGVVTIILTEADSVHREQLRKQMSEAYRTLLGHFRHEIGHYYWPLLFKYKNLDRFRFFFGDERKDYGASLEQHYATGAPKNWNENFITAYASSHPWEDWAETWAHYLHLMDTLETAGSLGLSLKPEIAKPSYLEMVKAQDPYTINDFKIIFDASISLTCAANSLNRSMGLPDIYPFIIADTVYEKLNFIHEILKDYRQRNT</sequence>
<accession>A0A1G9VBN5</accession>
<dbReference type="InterPro" id="IPR031321">
    <property type="entry name" value="UCP012641"/>
</dbReference>
<evidence type="ECO:0000313" key="3">
    <source>
        <dbReference type="Proteomes" id="UP000199440"/>
    </source>
</evidence>